<proteinExistence type="predicted"/>
<keyword evidence="2" id="KW-0472">Membrane</keyword>
<sequence length="450" mass="50841">MKHPNDDWEKEIQKEPFAESPFTEKHKQHVLRQVSWSQTTPKQTGELHPPGRIPNGRMNPRKRRLRTGSVMGGIVVAALAGAFILWNGQIVEPVVERFYPTASLQLSDDPSMSLLTDKMKRTVAITMRDYLGKQLQVTLAKKGPITGWVYVEAGQELETDYAQMWLDGETGALVELNLRGEIPGDRLEHRFVRQIPGLLADIGSDSTMKPVRVLRSAIMKKGEEMPIMNTSLTLQKDESYGEIRWRQDQAIYVSGDLTLDTARVTAEILETAQEAIKGLSGESKLPLRGVNYTRDDDLSEESINLTFGDHYFVRSIQGKAGTHYMVMDYKGYTPELKSMEDHENYVEELLGVEEEIIRQHAAPMVKQIFNIDLNDYTFYRDSSNLGMASFRPEGNEDPEGTTDSGGTTDSKSTTDSEEPSGTKDEIQIRYTQDARITMIERIQREENGSQ</sequence>
<reference evidence="3" key="1">
    <citation type="submission" date="2023-07" db="EMBL/GenBank/DDBJ databases">
        <title>Sorghum-associated microbial communities from plants grown in Nebraska, USA.</title>
        <authorList>
            <person name="Schachtman D."/>
        </authorList>
    </citation>
    <scope>NUCLEOTIDE SEQUENCE</scope>
    <source>
        <strain evidence="3">BE80</strain>
    </source>
</reference>
<accession>A0AAP5LRU0</accession>
<feature type="compositionally biased region" description="Low complexity" evidence="1">
    <location>
        <begin position="401"/>
        <end position="413"/>
    </location>
</feature>
<dbReference type="AlphaFoldDB" id="A0AAP5LRU0"/>
<dbReference type="RefSeq" id="WP_310145399.1">
    <property type="nucleotide sequence ID" value="NZ_JAVDTR010000020.1"/>
</dbReference>
<keyword evidence="2" id="KW-1133">Transmembrane helix</keyword>
<evidence type="ECO:0000313" key="4">
    <source>
        <dbReference type="Proteomes" id="UP001254832"/>
    </source>
</evidence>
<organism evidence="3 4">
    <name type="scientific">Paenibacillus amylolyticus</name>
    <dbReference type="NCBI Taxonomy" id="1451"/>
    <lineage>
        <taxon>Bacteria</taxon>
        <taxon>Bacillati</taxon>
        <taxon>Bacillota</taxon>
        <taxon>Bacilli</taxon>
        <taxon>Bacillales</taxon>
        <taxon>Paenibacillaceae</taxon>
        <taxon>Paenibacillus</taxon>
    </lineage>
</organism>
<feature type="compositionally biased region" description="Polar residues" evidence="1">
    <location>
        <begin position="34"/>
        <end position="43"/>
    </location>
</feature>
<evidence type="ECO:0000313" key="3">
    <source>
        <dbReference type="EMBL" id="MDR6726858.1"/>
    </source>
</evidence>
<feature type="region of interest" description="Disordered" evidence="1">
    <location>
        <begin position="1"/>
        <end position="61"/>
    </location>
</feature>
<evidence type="ECO:0000256" key="1">
    <source>
        <dbReference type="SAM" id="MobiDB-lite"/>
    </source>
</evidence>
<keyword evidence="2" id="KW-0812">Transmembrane</keyword>
<gene>
    <name evidence="3" type="ORF">J2W91_005382</name>
</gene>
<dbReference type="EMBL" id="JAVDTR010000020">
    <property type="protein sequence ID" value="MDR6726858.1"/>
    <property type="molecule type" value="Genomic_DNA"/>
</dbReference>
<feature type="region of interest" description="Disordered" evidence="1">
    <location>
        <begin position="387"/>
        <end position="432"/>
    </location>
</feature>
<feature type="transmembrane region" description="Helical" evidence="2">
    <location>
        <begin position="67"/>
        <end position="86"/>
    </location>
</feature>
<evidence type="ECO:0000256" key="2">
    <source>
        <dbReference type="SAM" id="Phobius"/>
    </source>
</evidence>
<comment type="caution">
    <text evidence="3">The sequence shown here is derived from an EMBL/GenBank/DDBJ whole genome shotgun (WGS) entry which is preliminary data.</text>
</comment>
<feature type="compositionally biased region" description="Basic and acidic residues" evidence="1">
    <location>
        <begin position="1"/>
        <end position="25"/>
    </location>
</feature>
<name>A0AAP5LRU0_PAEAM</name>
<dbReference type="Proteomes" id="UP001254832">
    <property type="component" value="Unassembled WGS sequence"/>
</dbReference>
<protein>
    <submittedName>
        <fullName evidence="3">Uncharacterized protein</fullName>
    </submittedName>
</protein>